<proteinExistence type="predicted"/>
<feature type="chain" id="PRO_5002124512" evidence="1">
    <location>
        <begin position="35"/>
        <end position="107"/>
    </location>
</feature>
<evidence type="ECO:0000313" key="3">
    <source>
        <dbReference type="Proteomes" id="UP000031838"/>
    </source>
</evidence>
<reference evidence="3" key="1">
    <citation type="submission" date="2011-03" db="EMBL/GenBank/DDBJ databases">
        <authorList>
            <person name="Voget S."/>
            <person name="Streit W.R."/>
            <person name="Jaeger K.E."/>
            <person name="Daniel R."/>
        </authorList>
    </citation>
    <scope>NUCLEOTIDE SEQUENCE [LARGE SCALE GENOMIC DNA]</scope>
    <source>
        <strain evidence="3">PG1</strain>
    </source>
</reference>
<evidence type="ECO:0000313" key="2">
    <source>
        <dbReference type="EMBL" id="AJK48447.1"/>
    </source>
</evidence>
<organism evidence="2 3">
    <name type="scientific">Burkholderia plantarii</name>
    <dbReference type="NCBI Taxonomy" id="41899"/>
    <lineage>
        <taxon>Bacteria</taxon>
        <taxon>Pseudomonadati</taxon>
        <taxon>Pseudomonadota</taxon>
        <taxon>Betaproteobacteria</taxon>
        <taxon>Burkholderiales</taxon>
        <taxon>Burkholderiaceae</taxon>
        <taxon>Burkholderia</taxon>
    </lineage>
</organism>
<dbReference type="Proteomes" id="UP000031838">
    <property type="component" value="Chromosome 2"/>
</dbReference>
<sequence>MISLQKKFPMSFRTPLIGLIAAALTLWLGACSSASDVSATDKPHVYTVNTTAHGAVLSWAAAHRKAIGTADAYCAQQGMHASPGAEHVSDNEAKLTFECHPTLVMDH</sequence>
<dbReference type="AlphaFoldDB" id="A0A0B6RSZ7"/>
<keyword evidence="1" id="KW-0732">Signal</keyword>
<gene>
    <name evidence="2" type="ORF">BGL_2c03510</name>
</gene>
<keyword evidence="2" id="KW-0449">Lipoprotein</keyword>
<dbReference type="OrthoDB" id="9113839at2"/>
<accession>A0A0B6RSZ7</accession>
<reference evidence="2 3" key="2">
    <citation type="journal article" date="2016" name="Appl. Microbiol. Biotechnol.">
        <title>Mutations improving production and secretion of extracellular lipase by Burkholderia glumae PG1.</title>
        <authorList>
            <person name="Knapp A."/>
            <person name="Voget S."/>
            <person name="Gao R."/>
            <person name="Zaburannyi N."/>
            <person name="Krysciak D."/>
            <person name="Breuer M."/>
            <person name="Hauer B."/>
            <person name="Streit W.R."/>
            <person name="Muller R."/>
            <person name="Daniel R."/>
            <person name="Jaeger K.E."/>
        </authorList>
    </citation>
    <scope>NUCLEOTIDE SEQUENCE [LARGE SCALE GENOMIC DNA]</scope>
    <source>
        <strain evidence="2 3">PG1</strain>
    </source>
</reference>
<feature type="signal peptide" evidence="1">
    <location>
        <begin position="1"/>
        <end position="34"/>
    </location>
</feature>
<protein>
    <submittedName>
        <fullName evidence="2">Putative lipoprotein</fullName>
    </submittedName>
</protein>
<dbReference type="PROSITE" id="PS51257">
    <property type="entry name" value="PROKAR_LIPOPROTEIN"/>
    <property type="match status" value="1"/>
</dbReference>
<keyword evidence="3" id="KW-1185">Reference proteome</keyword>
<name>A0A0B6RSZ7_BURPL</name>
<dbReference type="KEGG" id="bgp:BGL_2c03510"/>
<dbReference type="HOGENOM" id="CLU_159174_0_0_4"/>
<dbReference type="EMBL" id="CP002581">
    <property type="protein sequence ID" value="AJK48447.1"/>
    <property type="molecule type" value="Genomic_DNA"/>
</dbReference>
<evidence type="ECO:0000256" key="1">
    <source>
        <dbReference type="SAM" id="SignalP"/>
    </source>
</evidence>